<feature type="chain" id="PRO_5021946239" evidence="1">
    <location>
        <begin position="31"/>
        <end position="214"/>
    </location>
</feature>
<sequence>MRALPVALRAPLLLAAAVALGGLAAAPATAQTSALPFQCQATPPIGSAQTFALSASANATAPATVTTGQAFSVTIAPGALTVPSSVNGNTINSISGITLSMPVPANASLSGVSLSGGSGLGSGAPSTSVSGGTISLKVPGPIAGGSAFTLPTITLKLTAGAAGGTVSTHLAGSSYSSPGLTFTATVPELFFTVSVPTACYPSPSPVLSTTSITS</sequence>
<evidence type="ECO:0000256" key="1">
    <source>
        <dbReference type="SAM" id="SignalP"/>
    </source>
</evidence>
<reference evidence="2 3" key="1">
    <citation type="submission" date="2019-06" db="EMBL/GenBank/DDBJ databases">
        <title>Description of Kitasatospora acidophila sp. nov. isolated from pine grove soil, and reclassification of Streptomyces novaecaesareae to Kitasatospora novaeceasareae comb. nov.</title>
        <authorList>
            <person name="Kim M.J."/>
        </authorList>
    </citation>
    <scope>NUCLEOTIDE SEQUENCE [LARGE SCALE GENOMIC DNA]</scope>
    <source>
        <strain evidence="2 3">MMS16-CNU292</strain>
    </source>
</reference>
<gene>
    <name evidence="2" type="ORF">E6W39_00300</name>
</gene>
<evidence type="ECO:0000313" key="3">
    <source>
        <dbReference type="Proteomes" id="UP000319103"/>
    </source>
</evidence>
<protein>
    <submittedName>
        <fullName evidence="2">Cyclodehydratase</fullName>
    </submittedName>
</protein>
<keyword evidence="1" id="KW-0732">Signal</keyword>
<evidence type="ECO:0000313" key="2">
    <source>
        <dbReference type="EMBL" id="TQF08035.1"/>
    </source>
</evidence>
<proteinExistence type="predicted"/>
<dbReference type="AlphaFoldDB" id="A0A540WG90"/>
<keyword evidence="3" id="KW-1185">Reference proteome</keyword>
<feature type="signal peptide" evidence="1">
    <location>
        <begin position="1"/>
        <end position="30"/>
    </location>
</feature>
<dbReference type="EMBL" id="VIGB01000001">
    <property type="protein sequence ID" value="TQF08035.1"/>
    <property type="molecule type" value="Genomic_DNA"/>
</dbReference>
<comment type="caution">
    <text evidence="2">The sequence shown here is derived from an EMBL/GenBank/DDBJ whole genome shotgun (WGS) entry which is preliminary data.</text>
</comment>
<dbReference type="Proteomes" id="UP000319103">
    <property type="component" value="Unassembled WGS sequence"/>
</dbReference>
<accession>A0A540WG90</accession>
<dbReference type="RefSeq" id="WP_141631696.1">
    <property type="nucleotide sequence ID" value="NZ_VIGB01000001.1"/>
</dbReference>
<organism evidence="2 3">
    <name type="scientific">Kitasatospora acidiphila</name>
    <dbReference type="NCBI Taxonomy" id="2567942"/>
    <lineage>
        <taxon>Bacteria</taxon>
        <taxon>Bacillati</taxon>
        <taxon>Actinomycetota</taxon>
        <taxon>Actinomycetes</taxon>
        <taxon>Kitasatosporales</taxon>
        <taxon>Streptomycetaceae</taxon>
        <taxon>Kitasatospora</taxon>
    </lineage>
</organism>
<dbReference type="OrthoDB" id="3820986at2"/>
<name>A0A540WG90_9ACTN</name>